<dbReference type="Gene3D" id="3.10.180.10">
    <property type="entry name" value="2,3-Dihydroxybiphenyl 1,2-Dioxygenase, domain 1"/>
    <property type="match status" value="1"/>
</dbReference>
<evidence type="ECO:0000313" key="2">
    <source>
        <dbReference type="Proteomes" id="UP001253595"/>
    </source>
</evidence>
<gene>
    <name evidence="1" type="ORF">J2X05_001239</name>
</gene>
<dbReference type="RefSeq" id="WP_007640742.1">
    <property type="nucleotide sequence ID" value="NZ_JAVDVX010000002.1"/>
</dbReference>
<proteinExistence type="predicted"/>
<dbReference type="InterPro" id="IPR029068">
    <property type="entry name" value="Glyas_Bleomycin-R_OHBP_Dase"/>
</dbReference>
<keyword evidence="2" id="KW-1185">Reference proteome</keyword>
<evidence type="ECO:0008006" key="3">
    <source>
        <dbReference type="Google" id="ProtNLM"/>
    </source>
</evidence>
<name>A0ABU1UVU4_9GAMM</name>
<reference evidence="1 2" key="1">
    <citation type="submission" date="2023-07" db="EMBL/GenBank/DDBJ databases">
        <title>Sorghum-associated microbial communities from plants grown in Nebraska, USA.</title>
        <authorList>
            <person name="Schachtman D."/>
        </authorList>
    </citation>
    <scope>NUCLEOTIDE SEQUENCE [LARGE SCALE GENOMIC DNA]</scope>
    <source>
        <strain evidence="1 2">BE190</strain>
    </source>
</reference>
<dbReference type="EMBL" id="JAVDVX010000002">
    <property type="protein sequence ID" value="MDR7089233.1"/>
    <property type="molecule type" value="Genomic_DNA"/>
</dbReference>
<accession>A0ABU1UVU4</accession>
<sequence length="111" mass="12627">MRWQSLSVKDPIESAKRYQRLFSAHVMELKNTLGESSFYMNLGGACLKLAAAPCVNADSQQRIELRMKEKDIFSIVDSLIQARELFQIESTTGNLFYTDVDGNIFEIVCIK</sequence>
<dbReference type="Proteomes" id="UP001253595">
    <property type="component" value="Unassembled WGS sequence"/>
</dbReference>
<comment type="caution">
    <text evidence="1">The sequence shown here is derived from an EMBL/GenBank/DDBJ whole genome shotgun (WGS) entry which is preliminary data.</text>
</comment>
<organism evidence="1 2">
    <name type="scientific">Cellvibrio fibrivorans</name>
    <dbReference type="NCBI Taxonomy" id="126350"/>
    <lineage>
        <taxon>Bacteria</taxon>
        <taxon>Pseudomonadati</taxon>
        <taxon>Pseudomonadota</taxon>
        <taxon>Gammaproteobacteria</taxon>
        <taxon>Cellvibrionales</taxon>
        <taxon>Cellvibrionaceae</taxon>
        <taxon>Cellvibrio</taxon>
    </lineage>
</organism>
<evidence type="ECO:0000313" key="1">
    <source>
        <dbReference type="EMBL" id="MDR7089233.1"/>
    </source>
</evidence>
<protein>
    <recommendedName>
        <fullName evidence="3">Glyoxalase-like domain-containing protein</fullName>
    </recommendedName>
</protein>